<gene>
    <name evidence="2" type="ORF">RCC_06140</name>
</gene>
<feature type="region of interest" description="Disordered" evidence="1">
    <location>
        <begin position="69"/>
        <end position="88"/>
    </location>
</feature>
<protein>
    <submittedName>
        <fullName evidence="2">Uncharacterized protein</fullName>
    </submittedName>
</protein>
<proteinExistence type="predicted"/>
<dbReference type="OrthoDB" id="5313204at2759"/>
<evidence type="ECO:0000256" key="1">
    <source>
        <dbReference type="SAM" id="MobiDB-lite"/>
    </source>
</evidence>
<dbReference type="EMBL" id="FJUY01000009">
    <property type="protein sequence ID" value="CZT20282.1"/>
    <property type="molecule type" value="Genomic_DNA"/>
</dbReference>
<evidence type="ECO:0000313" key="3">
    <source>
        <dbReference type="Proteomes" id="UP000225277"/>
    </source>
</evidence>
<keyword evidence="3" id="KW-1185">Reference proteome</keyword>
<name>A0A2D3USH0_9PEZI</name>
<reference evidence="2 3" key="1">
    <citation type="submission" date="2016-03" db="EMBL/GenBank/DDBJ databases">
        <authorList>
            <person name="Ploux O."/>
        </authorList>
    </citation>
    <scope>NUCLEOTIDE SEQUENCE [LARGE SCALE GENOMIC DNA]</scope>
    <source>
        <strain evidence="2 3">URUG2</strain>
    </source>
</reference>
<organism evidence="2 3">
    <name type="scientific">Ramularia collo-cygni</name>
    <dbReference type="NCBI Taxonomy" id="112498"/>
    <lineage>
        <taxon>Eukaryota</taxon>
        <taxon>Fungi</taxon>
        <taxon>Dikarya</taxon>
        <taxon>Ascomycota</taxon>
        <taxon>Pezizomycotina</taxon>
        <taxon>Dothideomycetes</taxon>
        <taxon>Dothideomycetidae</taxon>
        <taxon>Mycosphaerellales</taxon>
        <taxon>Mycosphaerellaceae</taxon>
        <taxon>Ramularia</taxon>
    </lineage>
</organism>
<dbReference type="AlphaFoldDB" id="A0A2D3USH0"/>
<accession>A0A2D3USH0</accession>
<dbReference type="Proteomes" id="UP000225277">
    <property type="component" value="Unassembled WGS sequence"/>
</dbReference>
<sequence length="88" mass="10000">MQNIRAKIKRKFSMNDKNANLDDEFDPEDIDEETTGHLHREITKAEAENEPHGKPGSFLNKLIMHGNAKTEKEMSGEGSHLAKENEKP</sequence>
<dbReference type="RefSeq" id="XP_023627171.1">
    <property type="nucleotide sequence ID" value="XM_023771403.1"/>
</dbReference>
<dbReference type="GeneID" id="35601282"/>
<evidence type="ECO:0000313" key="2">
    <source>
        <dbReference type="EMBL" id="CZT20282.1"/>
    </source>
</evidence>